<evidence type="ECO:0000313" key="2">
    <source>
        <dbReference type="Proteomes" id="UP000298324"/>
    </source>
</evidence>
<protein>
    <submittedName>
        <fullName evidence="1">Uncharacterized protein</fullName>
    </submittedName>
</protein>
<comment type="caution">
    <text evidence="1">The sequence shown here is derived from an EMBL/GenBank/DDBJ whole genome shotgun (WGS) entry which is preliminary data.</text>
</comment>
<reference evidence="1 2" key="1">
    <citation type="journal article" date="2018" name="Environ. Microbiol.">
        <title>Novel energy conservation strategies and behaviour of Pelotomaculum schinkii driving syntrophic propionate catabolism.</title>
        <authorList>
            <person name="Hidalgo-Ahumada C.A.P."/>
            <person name="Nobu M.K."/>
            <person name="Narihiro T."/>
            <person name="Tamaki H."/>
            <person name="Liu W.T."/>
            <person name="Kamagata Y."/>
            <person name="Stams A.J.M."/>
            <person name="Imachi H."/>
            <person name="Sousa D.Z."/>
        </authorList>
    </citation>
    <scope>NUCLEOTIDE SEQUENCE [LARGE SCALE GENOMIC DNA]</scope>
    <source>
        <strain evidence="1 2">HH</strain>
    </source>
</reference>
<dbReference type="Proteomes" id="UP000298324">
    <property type="component" value="Unassembled WGS sequence"/>
</dbReference>
<gene>
    <name evidence="1" type="ORF">Psch_00831</name>
</gene>
<name>A0A4Y7RE70_9FIRM</name>
<proteinExistence type="predicted"/>
<keyword evidence="2" id="KW-1185">Reference proteome</keyword>
<accession>A0A4Y7RE70</accession>
<dbReference type="EMBL" id="QFGA01000001">
    <property type="protein sequence ID" value="TEB07284.1"/>
    <property type="molecule type" value="Genomic_DNA"/>
</dbReference>
<sequence>MGCYMICKNFLSGSEPCISVSELLGFAKPSYPMIGQRDLTRLGSLSLLMMLAVDAVYGKAAWSTATGSRGAVRPSKAT</sequence>
<organism evidence="1 2">
    <name type="scientific">Pelotomaculum schinkii</name>
    <dbReference type="NCBI Taxonomy" id="78350"/>
    <lineage>
        <taxon>Bacteria</taxon>
        <taxon>Bacillati</taxon>
        <taxon>Bacillota</taxon>
        <taxon>Clostridia</taxon>
        <taxon>Eubacteriales</taxon>
        <taxon>Desulfotomaculaceae</taxon>
        <taxon>Pelotomaculum</taxon>
    </lineage>
</organism>
<evidence type="ECO:0000313" key="1">
    <source>
        <dbReference type="EMBL" id="TEB07284.1"/>
    </source>
</evidence>
<dbReference type="AlphaFoldDB" id="A0A4Y7RE70"/>